<dbReference type="Pfam" id="PF03144">
    <property type="entry name" value="GTP_EFTU_D2"/>
    <property type="match status" value="1"/>
</dbReference>
<keyword evidence="2 12" id="KW-1003">Cell membrane</keyword>
<evidence type="ECO:0000259" key="13">
    <source>
        <dbReference type="PROSITE" id="PS51722"/>
    </source>
</evidence>
<dbReference type="GO" id="GO:0045727">
    <property type="term" value="P:positive regulation of translation"/>
    <property type="evidence" value="ECO:0007669"/>
    <property type="project" value="UniProtKB-UniRule"/>
</dbReference>
<name>A0A1G2B8M1_9BACT</name>
<dbReference type="PRINTS" id="PR00315">
    <property type="entry name" value="ELONGATNFCT"/>
</dbReference>
<keyword evidence="4 12" id="KW-0378">Hydrolase</keyword>
<dbReference type="Gene3D" id="3.30.70.240">
    <property type="match status" value="1"/>
</dbReference>
<dbReference type="CDD" id="cd01890">
    <property type="entry name" value="LepA"/>
    <property type="match status" value="1"/>
</dbReference>
<dbReference type="NCBIfam" id="TIGR00231">
    <property type="entry name" value="small_GTP"/>
    <property type="match status" value="1"/>
</dbReference>
<comment type="subcellular location">
    <subcellularLocation>
        <location evidence="12">Cell membrane</location>
        <topology evidence="12">Peripheral membrane protein</topology>
        <orientation evidence="12">Cytoplasmic side</orientation>
    </subcellularLocation>
</comment>
<keyword evidence="14" id="KW-0251">Elongation factor</keyword>
<dbReference type="InterPro" id="IPR038363">
    <property type="entry name" value="LepA_C_sf"/>
</dbReference>
<dbReference type="Pfam" id="PF06421">
    <property type="entry name" value="LepA_C"/>
    <property type="match status" value="1"/>
</dbReference>
<dbReference type="HAMAP" id="MF_00071">
    <property type="entry name" value="LepA"/>
    <property type="match status" value="1"/>
</dbReference>
<evidence type="ECO:0000313" key="15">
    <source>
        <dbReference type="Proteomes" id="UP000179164"/>
    </source>
</evidence>
<dbReference type="CDD" id="cd16260">
    <property type="entry name" value="EF4_III"/>
    <property type="match status" value="1"/>
</dbReference>
<organism evidence="14 15">
    <name type="scientific">Candidatus Kerfeldbacteria bacterium RIFCSPLOWO2_01_FULL_48_11</name>
    <dbReference type="NCBI Taxonomy" id="1798543"/>
    <lineage>
        <taxon>Bacteria</taxon>
        <taxon>Candidatus Kerfeldiibacteriota</taxon>
    </lineage>
</organism>
<dbReference type="Gene3D" id="3.30.70.870">
    <property type="entry name" value="Elongation Factor G (Translational Gtpase), domain 3"/>
    <property type="match status" value="1"/>
</dbReference>
<dbReference type="EC" id="3.6.5.n1" evidence="11 12"/>
<dbReference type="InterPro" id="IPR009000">
    <property type="entry name" value="Transl_B-barrel_sf"/>
</dbReference>
<dbReference type="FunFam" id="3.30.70.870:FF:000004">
    <property type="entry name" value="Translation factor GUF1, mitochondrial"/>
    <property type="match status" value="1"/>
</dbReference>
<dbReference type="SUPFAM" id="SSF52540">
    <property type="entry name" value="P-loop containing nucleoside triphosphate hydrolases"/>
    <property type="match status" value="1"/>
</dbReference>
<dbReference type="Gene3D" id="2.40.30.10">
    <property type="entry name" value="Translation factors"/>
    <property type="match status" value="1"/>
</dbReference>
<dbReference type="InterPro" id="IPR013842">
    <property type="entry name" value="LepA_CTD"/>
</dbReference>
<dbReference type="InterPro" id="IPR035647">
    <property type="entry name" value="EFG_III/V"/>
</dbReference>
<dbReference type="Proteomes" id="UP000179164">
    <property type="component" value="Unassembled WGS sequence"/>
</dbReference>
<dbReference type="FunFam" id="2.40.30.10:FF:000015">
    <property type="entry name" value="Translation factor GUF1, mitochondrial"/>
    <property type="match status" value="1"/>
</dbReference>
<comment type="similarity">
    <text evidence="1 12">Belongs to the TRAFAC class translation factor GTPase superfamily. Classic translation factor GTPase family. LepA subfamily.</text>
</comment>
<dbReference type="PROSITE" id="PS00301">
    <property type="entry name" value="G_TR_1"/>
    <property type="match status" value="1"/>
</dbReference>
<dbReference type="CDD" id="cd03709">
    <property type="entry name" value="lepA_C"/>
    <property type="match status" value="1"/>
</dbReference>
<dbReference type="GO" id="GO:0005525">
    <property type="term" value="F:GTP binding"/>
    <property type="evidence" value="ECO:0007669"/>
    <property type="project" value="UniProtKB-UniRule"/>
</dbReference>
<dbReference type="InterPro" id="IPR035654">
    <property type="entry name" value="LepA_IV"/>
</dbReference>
<comment type="function">
    <text evidence="9 12">Required for accurate and efficient protein synthesis under certain stress conditions. May act as a fidelity factor of the translation reaction, by catalyzing a one-codon backward translocation of tRNAs on improperly translocated ribosomes. Back-translocation proceeds from a post-translocation (POST) complex to a pre-translocation (PRE) complex, thus giving elongation factor G a second chance to translocate the tRNAs correctly. Binds to ribosomes in a GTP-dependent manner.</text>
</comment>
<comment type="caution">
    <text evidence="14">The sequence shown here is derived from an EMBL/GenBank/DDBJ whole genome shotgun (WGS) entry which is preliminary data.</text>
</comment>
<evidence type="ECO:0000256" key="10">
    <source>
        <dbReference type="ARBA" id="ARBA00061052"/>
    </source>
</evidence>
<comment type="catalytic activity">
    <reaction evidence="8 12">
        <text>GTP + H2O = GDP + phosphate + H(+)</text>
        <dbReference type="Rhea" id="RHEA:19669"/>
        <dbReference type="ChEBI" id="CHEBI:15377"/>
        <dbReference type="ChEBI" id="CHEBI:15378"/>
        <dbReference type="ChEBI" id="CHEBI:37565"/>
        <dbReference type="ChEBI" id="CHEBI:43474"/>
        <dbReference type="ChEBI" id="CHEBI:58189"/>
        <dbReference type="EC" id="3.6.5.n1"/>
    </reaction>
</comment>
<dbReference type="InterPro" id="IPR000795">
    <property type="entry name" value="T_Tr_GTP-bd_dom"/>
</dbReference>
<evidence type="ECO:0000256" key="9">
    <source>
        <dbReference type="ARBA" id="ARBA00057626"/>
    </source>
</evidence>
<evidence type="ECO:0000256" key="6">
    <source>
        <dbReference type="ARBA" id="ARBA00023134"/>
    </source>
</evidence>
<sequence length="606" mass="67876">MIDHIRNFCIIAHIDHGKSTLADRFLEVTETVSKREMRDQLLDQMDLERERGITIKLQPVRMLYRGYEMNLIDTPGHVDFTYEVSRSLAAVEGCVLLVDATQGVEAQTLSHLYLALEQNLAIVPVVNKIDLPNADPERVVHEVMKLLGVGKEEVLLASGKTGTGVREILDVVIEKIPAPSTDASPDLRALIFDSKFDEYRGVVAYVRVVGGEVRRGDRVRLLGTHAHAEVLDVGYFHPALVSSDSLATGSIGYIITNVKTIKQCRVGDTIVSEKSQSLEPLPGYRSLQSMVFASIFPQEGDAYPRLREALEKLQLNDAALVFEPEHSPALGHGFRFGTLGVLHLDIVQERLHREYNIDLVVTAPSVAYRIFLNEAGAASYLHRVKVAVAPQFITISSPHDLPEPTHIDHIEEPWIRTRSVSPSDHVGNLMQLFNDVGGEYKTTEYLDEGRVVLEYLMPLASLLADFYDKMKTVSSGYASLSYDMETYRQCDVERLDIVIADERIDALSTMVYVKDRYRIARKIVETLKDTVPRQLFEVKIQASVGGSVIASERTSPLRKDVTAKLSGGDVTRKRKLLDKQKKGKKRMMHHGKVTLPPEAFRAVLKR</sequence>
<dbReference type="Pfam" id="PF00679">
    <property type="entry name" value="EFG_C"/>
    <property type="match status" value="1"/>
</dbReference>
<evidence type="ECO:0000256" key="5">
    <source>
        <dbReference type="ARBA" id="ARBA00022917"/>
    </source>
</evidence>
<keyword evidence="7 12" id="KW-0472">Membrane</keyword>
<dbReference type="SUPFAM" id="SSF54980">
    <property type="entry name" value="EF-G C-terminal domain-like"/>
    <property type="match status" value="2"/>
</dbReference>
<dbReference type="SUPFAM" id="SSF50447">
    <property type="entry name" value="Translation proteins"/>
    <property type="match status" value="1"/>
</dbReference>
<dbReference type="EMBL" id="MHKE01000002">
    <property type="protein sequence ID" value="OGY85036.1"/>
    <property type="molecule type" value="Genomic_DNA"/>
</dbReference>
<evidence type="ECO:0000313" key="14">
    <source>
        <dbReference type="EMBL" id="OGY85036.1"/>
    </source>
</evidence>
<evidence type="ECO:0000256" key="7">
    <source>
        <dbReference type="ARBA" id="ARBA00023136"/>
    </source>
</evidence>
<keyword evidence="3 12" id="KW-0547">Nucleotide-binding</keyword>
<dbReference type="Gene3D" id="3.40.50.300">
    <property type="entry name" value="P-loop containing nucleotide triphosphate hydrolases"/>
    <property type="match status" value="1"/>
</dbReference>
<keyword evidence="5 12" id="KW-0648">Protein biosynthesis</keyword>
<protein>
    <recommendedName>
        <fullName evidence="11 12">Elongation factor 4</fullName>
        <shortName evidence="12">EF-4</shortName>
        <ecNumber evidence="11 12">3.6.5.n1</ecNumber>
    </recommendedName>
    <alternativeName>
        <fullName evidence="12">Ribosomal back-translocase LepA</fullName>
    </alternativeName>
</protein>
<proteinExistence type="inferred from homology"/>
<dbReference type="InterPro" id="IPR031157">
    <property type="entry name" value="G_TR_CS"/>
</dbReference>
<dbReference type="PANTHER" id="PTHR43512">
    <property type="entry name" value="TRANSLATION FACTOR GUF1-RELATED"/>
    <property type="match status" value="1"/>
</dbReference>
<evidence type="ECO:0000256" key="4">
    <source>
        <dbReference type="ARBA" id="ARBA00022801"/>
    </source>
</evidence>
<dbReference type="GO" id="GO:0043022">
    <property type="term" value="F:ribosome binding"/>
    <property type="evidence" value="ECO:0007669"/>
    <property type="project" value="UniProtKB-UniRule"/>
</dbReference>
<feature type="binding site" evidence="12">
    <location>
        <begin position="15"/>
        <end position="20"/>
    </location>
    <ligand>
        <name>GTP</name>
        <dbReference type="ChEBI" id="CHEBI:37565"/>
    </ligand>
</feature>
<evidence type="ECO:0000256" key="8">
    <source>
        <dbReference type="ARBA" id="ARBA00050293"/>
    </source>
</evidence>
<evidence type="ECO:0000256" key="12">
    <source>
        <dbReference type="HAMAP-Rule" id="MF_00071"/>
    </source>
</evidence>
<dbReference type="InterPro" id="IPR027417">
    <property type="entry name" value="P-loop_NTPase"/>
</dbReference>
<dbReference type="Gene3D" id="3.30.70.2570">
    <property type="entry name" value="Elongation factor 4, C-terminal domain"/>
    <property type="match status" value="1"/>
</dbReference>
<evidence type="ECO:0000256" key="11">
    <source>
        <dbReference type="ARBA" id="ARBA00066744"/>
    </source>
</evidence>
<dbReference type="AlphaFoldDB" id="A0A1G2B8M1"/>
<dbReference type="CDD" id="cd03699">
    <property type="entry name" value="EF4_II"/>
    <property type="match status" value="1"/>
</dbReference>
<dbReference type="NCBIfam" id="TIGR01393">
    <property type="entry name" value="lepA"/>
    <property type="match status" value="1"/>
</dbReference>
<evidence type="ECO:0000256" key="2">
    <source>
        <dbReference type="ARBA" id="ARBA00022475"/>
    </source>
</evidence>
<dbReference type="PANTHER" id="PTHR43512:SF4">
    <property type="entry name" value="TRANSLATION FACTOR GUF1 HOMOLOG, CHLOROPLASTIC"/>
    <property type="match status" value="1"/>
</dbReference>
<dbReference type="InterPro" id="IPR006297">
    <property type="entry name" value="EF-4"/>
</dbReference>
<feature type="domain" description="Tr-type G" evidence="13">
    <location>
        <begin position="3"/>
        <end position="180"/>
    </location>
</feature>
<evidence type="ECO:0000256" key="3">
    <source>
        <dbReference type="ARBA" id="ARBA00022741"/>
    </source>
</evidence>
<dbReference type="FunFam" id="3.30.70.2570:FF:000001">
    <property type="entry name" value="Translation factor GUF1, mitochondrial"/>
    <property type="match status" value="1"/>
</dbReference>
<keyword evidence="6 12" id="KW-0342">GTP-binding</keyword>
<dbReference type="GO" id="GO:0003924">
    <property type="term" value="F:GTPase activity"/>
    <property type="evidence" value="ECO:0007669"/>
    <property type="project" value="UniProtKB-UniRule"/>
</dbReference>
<dbReference type="InterPro" id="IPR004161">
    <property type="entry name" value="EFTu-like_2"/>
</dbReference>
<gene>
    <name evidence="12" type="primary">lepA</name>
    <name evidence="14" type="ORF">A2898_02805</name>
</gene>
<comment type="similarity">
    <text evidence="10">Belongs to the GTP-binding elongation factor family. LepA subfamily.</text>
</comment>
<dbReference type="Pfam" id="PF00009">
    <property type="entry name" value="GTP_EFTU"/>
    <property type="match status" value="1"/>
</dbReference>
<feature type="binding site" evidence="12">
    <location>
        <begin position="127"/>
        <end position="130"/>
    </location>
    <ligand>
        <name>GTP</name>
        <dbReference type="ChEBI" id="CHEBI:37565"/>
    </ligand>
</feature>
<reference evidence="14 15" key="1">
    <citation type="journal article" date="2016" name="Nat. Commun.">
        <title>Thousands of microbial genomes shed light on interconnected biogeochemical processes in an aquifer system.</title>
        <authorList>
            <person name="Anantharaman K."/>
            <person name="Brown C.T."/>
            <person name="Hug L.A."/>
            <person name="Sharon I."/>
            <person name="Castelle C.J."/>
            <person name="Probst A.J."/>
            <person name="Thomas B.C."/>
            <person name="Singh A."/>
            <person name="Wilkins M.J."/>
            <person name="Karaoz U."/>
            <person name="Brodie E.L."/>
            <person name="Williams K.H."/>
            <person name="Hubbard S.S."/>
            <person name="Banfield J.F."/>
        </authorList>
    </citation>
    <scope>NUCLEOTIDE SEQUENCE [LARGE SCALE GENOMIC DNA]</scope>
</reference>
<evidence type="ECO:0000256" key="1">
    <source>
        <dbReference type="ARBA" id="ARBA00005454"/>
    </source>
</evidence>
<dbReference type="GO" id="GO:0005886">
    <property type="term" value="C:plasma membrane"/>
    <property type="evidence" value="ECO:0007669"/>
    <property type="project" value="UniProtKB-SubCell"/>
</dbReference>
<dbReference type="InterPro" id="IPR005225">
    <property type="entry name" value="Small_GTP-bd"/>
</dbReference>
<dbReference type="PROSITE" id="PS51722">
    <property type="entry name" value="G_TR_2"/>
    <property type="match status" value="1"/>
</dbReference>
<dbReference type="FunFam" id="3.40.50.300:FF:000078">
    <property type="entry name" value="Elongation factor 4"/>
    <property type="match status" value="1"/>
</dbReference>
<dbReference type="GO" id="GO:0003746">
    <property type="term" value="F:translation elongation factor activity"/>
    <property type="evidence" value="ECO:0007669"/>
    <property type="project" value="UniProtKB-UniRule"/>
</dbReference>
<dbReference type="STRING" id="1798543.A2898_02805"/>
<accession>A0A1G2B8M1</accession>
<dbReference type="InterPro" id="IPR000640">
    <property type="entry name" value="EFG_V-like"/>
</dbReference>